<keyword evidence="3 10" id="KW-0716">Sensory transduction</keyword>
<dbReference type="GO" id="GO:0007165">
    <property type="term" value="P:signal transduction"/>
    <property type="evidence" value="ECO:0007669"/>
    <property type="project" value="UniProtKB-KW"/>
</dbReference>
<keyword evidence="7 10" id="KW-0472">Membrane</keyword>
<accession>A0A2P9JY68</accession>
<evidence type="ECO:0000256" key="1">
    <source>
        <dbReference type="ARBA" id="ARBA00004651"/>
    </source>
</evidence>
<sequence length="410" mass="46655">MINDNLKNKKLKDYFYLQKLVLRMTGVSLGENDTDAYKLYSMFCVFLAITYTGVEAYGLVVHINNIDMFANVISLSASHILGVVKVFVLLKNKTSFAKLLNTFEAGIFAPNHQRGGILEDELVEKCISYTTKQSIVYWSAVSMVLFFGILDSVLSKIKSNDYNDWSMPLAPFSLFEVTTNAQFILVCFYQSTCLFIFASIISSIDLLMGSVIAHMKTQFTILKNTIKSIRSDVDDEDFSEKVTARHLQKTSAGLLQKKLKYVVTYHQSIIDLTEQFEDAFNFLLLTLFIGNFLVLCFTMYHASLYPLSNTKAFMDFTYVGAICVQLLLTCYWSNELTLESESVAYACYEVNFVGASPAFQKNLALMIQRSQRPVVLTAGKFVNLSLDAYVSILRMSYSYYMVLRRKNEYK</sequence>
<name>A0A2P9JY68_HOLPA</name>
<evidence type="ECO:0000256" key="9">
    <source>
        <dbReference type="ARBA" id="ARBA00023224"/>
    </source>
</evidence>
<keyword evidence="2" id="KW-1003">Cell membrane</keyword>
<dbReference type="GO" id="GO:0005549">
    <property type="term" value="F:odorant binding"/>
    <property type="evidence" value="ECO:0007669"/>
    <property type="project" value="InterPro"/>
</dbReference>
<keyword evidence="4 10" id="KW-0812">Transmembrane</keyword>
<comment type="similarity">
    <text evidence="10">Belongs to the insect chemoreceptor superfamily. Heteromeric odorant receptor channel (TC 1.A.69) family.</text>
</comment>
<feature type="transmembrane region" description="Helical" evidence="10">
    <location>
        <begin position="135"/>
        <end position="154"/>
    </location>
</feature>
<dbReference type="AlphaFoldDB" id="A0A2P9JY68"/>
<evidence type="ECO:0000256" key="8">
    <source>
        <dbReference type="ARBA" id="ARBA00023170"/>
    </source>
</evidence>
<dbReference type="GO" id="GO:0005886">
    <property type="term" value="C:plasma membrane"/>
    <property type="evidence" value="ECO:0007669"/>
    <property type="project" value="UniProtKB-SubCell"/>
</dbReference>
<dbReference type="GO" id="GO:0004984">
    <property type="term" value="F:olfactory receptor activity"/>
    <property type="evidence" value="ECO:0007669"/>
    <property type="project" value="InterPro"/>
</dbReference>
<keyword evidence="8 10" id="KW-0675">Receptor</keyword>
<feature type="transmembrane region" description="Helical" evidence="10">
    <location>
        <begin position="183"/>
        <end position="208"/>
    </location>
</feature>
<protein>
    <recommendedName>
        <fullName evidence="10">Odorant receptor</fullName>
    </recommendedName>
</protein>
<evidence type="ECO:0000313" key="11">
    <source>
        <dbReference type="EMBL" id="AVH87271.1"/>
    </source>
</evidence>
<evidence type="ECO:0000256" key="5">
    <source>
        <dbReference type="ARBA" id="ARBA00022725"/>
    </source>
</evidence>
<comment type="caution">
    <text evidence="10">Lacks conserved residue(s) required for the propagation of feature annotation.</text>
</comment>
<comment type="subcellular location">
    <subcellularLocation>
        <location evidence="1 10">Cell membrane</location>
        <topology evidence="1 10">Multi-pass membrane protein</topology>
    </subcellularLocation>
</comment>
<dbReference type="Pfam" id="PF02949">
    <property type="entry name" value="7tm_6"/>
    <property type="match status" value="1"/>
</dbReference>
<dbReference type="InterPro" id="IPR004117">
    <property type="entry name" value="7tm6_olfct_rcpt"/>
</dbReference>
<evidence type="ECO:0000256" key="4">
    <source>
        <dbReference type="ARBA" id="ARBA00022692"/>
    </source>
</evidence>
<evidence type="ECO:0000256" key="6">
    <source>
        <dbReference type="ARBA" id="ARBA00022989"/>
    </source>
</evidence>
<reference evidence="11" key="1">
    <citation type="submission" date="2017-03" db="EMBL/GenBank/DDBJ databases">
        <authorList>
            <person name="Afonso C.L."/>
            <person name="Miller P.J."/>
            <person name="Scott M.A."/>
            <person name="Spackman E."/>
            <person name="Goraichik I."/>
            <person name="Dimitrov K.M."/>
            <person name="Suarez D.L."/>
            <person name="Swayne D.E."/>
        </authorList>
    </citation>
    <scope>NUCLEOTIDE SEQUENCE</scope>
    <source>
        <tissue evidence="11">Antenna</tissue>
    </source>
</reference>
<feature type="transmembrane region" description="Helical" evidence="10">
    <location>
        <begin position="69"/>
        <end position="90"/>
    </location>
</feature>
<dbReference type="EMBL" id="KY817055">
    <property type="protein sequence ID" value="AVH87271.1"/>
    <property type="molecule type" value="mRNA"/>
</dbReference>
<evidence type="ECO:0000256" key="10">
    <source>
        <dbReference type="RuleBase" id="RU351113"/>
    </source>
</evidence>
<feature type="transmembrane region" description="Helical" evidence="10">
    <location>
        <begin position="279"/>
        <end position="300"/>
    </location>
</feature>
<organism evidence="11">
    <name type="scientific">Holotrichia parallela</name>
    <name type="common">Dark black chafer beetle</name>
    <name type="synonym">Pedinotrichia parallela</name>
    <dbReference type="NCBI Taxonomy" id="93412"/>
    <lineage>
        <taxon>Eukaryota</taxon>
        <taxon>Metazoa</taxon>
        <taxon>Ecdysozoa</taxon>
        <taxon>Arthropoda</taxon>
        <taxon>Hexapoda</taxon>
        <taxon>Insecta</taxon>
        <taxon>Pterygota</taxon>
        <taxon>Neoptera</taxon>
        <taxon>Endopterygota</taxon>
        <taxon>Coleoptera</taxon>
        <taxon>Polyphaga</taxon>
        <taxon>Scarabaeiformia</taxon>
        <taxon>Scarabaeidae</taxon>
        <taxon>Melolonthinae</taxon>
        <taxon>Holotrichia</taxon>
    </lineage>
</organism>
<evidence type="ECO:0000256" key="3">
    <source>
        <dbReference type="ARBA" id="ARBA00022606"/>
    </source>
</evidence>
<dbReference type="PANTHER" id="PTHR21137">
    <property type="entry name" value="ODORANT RECEPTOR"/>
    <property type="match status" value="1"/>
</dbReference>
<dbReference type="PANTHER" id="PTHR21137:SF35">
    <property type="entry name" value="ODORANT RECEPTOR 19A-RELATED"/>
    <property type="match status" value="1"/>
</dbReference>
<keyword evidence="6 10" id="KW-1133">Transmembrane helix</keyword>
<evidence type="ECO:0000256" key="7">
    <source>
        <dbReference type="ARBA" id="ARBA00023136"/>
    </source>
</evidence>
<keyword evidence="9 10" id="KW-0807">Transducer</keyword>
<feature type="transmembrane region" description="Helical" evidence="10">
    <location>
        <begin position="39"/>
        <end position="63"/>
    </location>
</feature>
<keyword evidence="5 10" id="KW-0552">Olfaction</keyword>
<evidence type="ECO:0000256" key="2">
    <source>
        <dbReference type="ARBA" id="ARBA00022475"/>
    </source>
</evidence>
<proteinExistence type="evidence at transcript level"/>